<dbReference type="Pfam" id="PF01614">
    <property type="entry name" value="IclR_C"/>
    <property type="match status" value="1"/>
</dbReference>
<evidence type="ECO:0000259" key="4">
    <source>
        <dbReference type="PROSITE" id="PS51077"/>
    </source>
</evidence>
<dbReference type="RefSeq" id="WP_055456475.1">
    <property type="nucleotide sequence ID" value="NZ_CYHE01000011.1"/>
</dbReference>
<evidence type="ECO:0000313" key="7">
    <source>
        <dbReference type="Proteomes" id="UP000183900"/>
    </source>
</evidence>
<dbReference type="Pfam" id="PF09339">
    <property type="entry name" value="HTH_IclR"/>
    <property type="match status" value="1"/>
</dbReference>
<reference evidence="7" key="1">
    <citation type="submission" date="2015-08" db="EMBL/GenBank/DDBJ databases">
        <authorList>
            <person name="Varghese N."/>
        </authorList>
    </citation>
    <scope>NUCLEOTIDE SEQUENCE [LARGE SCALE GENOMIC DNA]</scope>
    <source>
        <strain evidence="7">DSM 23407</strain>
    </source>
</reference>
<dbReference type="PANTHER" id="PTHR30136">
    <property type="entry name" value="HELIX-TURN-HELIX TRANSCRIPTIONAL REGULATOR, ICLR FAMILY"/>
    <property type="match status" value="1"/>
</dbReference>
<keyword evidence="1" id="KW-0805">Transcription regulation</keyword>
<evidence type="ECO:0000259" key="5">
    <source>
        <dbReference type="PROSITE" id="PS51078"/>
    </source>
</evidence>
<dbReference type="PROSITE" id="PS51077">
    <property type="entry name" value="HTH_ICLR"/>
    <property type="match status" value="1"/>
</dbReference>
<feature type="domain" description="HTH iclR-type" evidence="4">
    <location>
        <begin position="13"/>
        <end position="75"/>
    </location>
</feature>
<proteinExistence type="predicted"/>
<dbReference type="InterPro" id="IPR014757">
    <property type="entry name" value="Tscrpt_reg_IclR_C"/>
</dbReference>
<accession>A0A0K6I6Z0</accession>
<dbReference type="Proteomes" id="UP000183900">
    <property type="component" value="Unassembled WGS sequence"/>
</dbReference>
<dbReference type="EMBL" id="CYHE01000011">
    <property type="protein sequence ID" value="CUA98823.1"/>
    <property type="molecule type" value="Genomic_DNA"/>
</dbReference>
<dbReference type="Gene3D" id="3.30.450.40">
    <property type="match status" value="1"/>
</dbReference>
<protein>
    <submittedName>
        <fullName evidence="6">Transcriptional regulator, IclR family</fullName>
    </submittedName>
</protein>
<dbReference type="SUPFAM" id="SSF55781">
    <property type="entry name" value="GAF domain-like"/>
    <property type="match status" value="1"/>
</dbReference>
<evidence type="ECO:0000256" key="3">
    <source>
        <dbReference type="ARBA" id="ARBA00023163"/>
    </source>
</evidence>
<dbReference type="GO" id="GO:0003677">
    <property type="term" value="F:DNA binding"/>
    <property type="evidence" value="ECO:0007669"/>
    <property type="project" value="UniProtKB-KW"/>
</dbReference>
<dbReference type="GO" id="GO:0045892">
    <property type="term" value="P:negative regulation of DNA-templated transcription"/>
    <property type="evidence" value="ECO:0007669"/>
    <property type="project" value="TreeGrafter"/>
</dbReference>
<keyword evidence="7" id="KW-1185">Reference proteome</keyword>
<keyword evidence="2" id="KW-0238">DNA-binding</keyword>
<dbReference type="InterPro" id="IPR029016">
    <property type="entry name" value="GAF-like_dom_sf"/>
</dbReference>
<dbReference type="InterPro" id="IPR036388">
    <property type="entry name" value="WH-like_DNA-bd_sf"/>
</dbReference>
<organism evidence="6 7">
    <name type="scientific">Pannonibacter indicus</name>
    <dbReference type="NCBI Taxonomy" id="466044"/>
    <lineage>
        <taxon>Bacteria</taxon>
        <taxon>Pseudomonadati</taxon>
        <taxon>Pseudomonadota</taxon>
        <taxon>Alphaproteobacteria</taxon>
        <taxon>Hyphomicrobiales</taxon>
        <taxon>Stappiaceae</taxon>
        <taxon>Pannonibacter</taxon>
    </lineage>
</organism>
<evidence type="ECO:0000256" key="2">
    <source>
        <dbReference type="ARBA" id="ARBA00023125"/>
    </source>
</evidence>
<keyword evidence="3" id="KW-0804">Transcription</keyword>
<dbReference type="InterPro" id="IPR050707">
    <property type="entry name" value="HTH_MetabolicPath_Reg"/>
</dbReference>
<gene>
    <name evidence="6" type="ORF">Ga0061067_11137</name>
</gene>
<evidence type="ECO:0000256" key="1">
    <source>
        <dbReference type="ARBA" id="ARBA00023015"/>
    </source>
</evidence>
<dbReference type="SUPFAM" id="SSF46785">
    <property type="entry name" value="Winged helix' DNA-binding domain"/>
    <property type="match status" value="1"/>
</dbReference>
<evidence type="ECO:0000313" key="6">
    <source>
        <dbReference type="EMBL" id="CUA98823.1"/>
    </source>
</evidence>
<dbReference type="GO" id="GO:0003700">
    <property type="term" value="F:DNA-binding transcription factor activity"/>
    <property type="evidence" value="ECO:0007669"/>
    <property type="project" value="TreeGrafter"/>
</dbReference>
<dbReference type="SMART" id="SM00346">
    <property type="entry name" value="HTH_ICLR"/>
    <property type="match status" value="1"/>
</dbReference>
<dbReference type="OrthoDB" id="6057486at2"/>
<dbReference type="InterPro" id="IPR005471">
    <property type="entry name" value="Tscrpt_reg_IclR_N"/>
</dbReference>
<dbReference type="PROSITE" id="PS51078">
    <property type="entry name" value="ICLR_ED"/>
    <property type="match status" value="1"/>
</dbReference>
<name>A0A0K6I6Z0_9HYPH</name>
<dbReference type="PANTHER" id="PTHR30136:SF7">
    <property type="entry name" value="HTH-TYPE TRANSCRIPTIONAL REGULATOR KDGR-RELATED"/>
    <property type="match status" value="1"/>
</dbReference>
<dbReference type="InterPro" id="IPR036390">
    <property type="entry name" value="WH_DNA-bd_sf"/>
</dbReference>
<sequence length="254" mass="27719">MSDTETGSERYRAPALDKGLDILELLSEQSTGMTRAEIVKAMGRSPSEIYRMLERLVARDYVVRSFGGDRYALSMKLFVLANRHPPVRRLVAQATPKLDLFARDSRQSCHLAVPERAAAVVVAQASPMDSWEFRVRIGARLDLLDTGSGIALLAFQNPERRAETLATWGSSTQTARLHEVEEELERVRAAGYRIAESGQLLGVQDISVPVLAPDGDAIAVLTCPYLGRPASDPCASISEVLDRLKGLAGELSLA</sequence>
<dbReference type="AlphaFoldDB" id="A0A0K6I6Z0"/>
<feature type="domain" description="IclR-ED" evidence="5">
    <location>
        <begin position="76"/>
        <end position="254"/>
    </location>
</feature>
<dbReference type="Gene3D" id="1.10.10.10">
    <property type="entry name" value="Winged helix-like DNA-binding domain superfamily/Winged helix DNA-binding domain"/>
    <property type="match status" value="1"/>
</dbReference>